<feature type="domain" description="NAD(P)-binding" evidence="1">
    <location>
        <begin position="7"/>
        <end position="185"/>
    </location>
</feature>
<name>A0A1L7NF61_PSEPU</name>
<evidence type="ECO:0000313" key="2">
    <source>
        <dbReference type="EMBL" id="BAW24119.1"/>
    </source>
</evidence>
<dbReference type="Pfam" id="PF13460">
    <property type="entry name" value="NAD_binding_10"/>
    <property type="match status" value="1"/>
</dbReference>
<proteinExistence type="predicted"/>
<dbReference type="CDD" id="cd05269">
    <property type="entry name" value="TMR_SDR_a"/>
    <property type="match status" value="1"/>
</dbReference>
<dbReference type="PANTHER" id="PTHR47129">
    <property type="entry name" value="QUINONE OXIDOREDUCTASE 2"/>
    <property type="match status" value="1"/>
</dbReference>
<accession>A0A1L7NF61</accession>
<gene>
    <name evidence="2" type="ORF">KF715C_ch35460</name>
</gene>
<dbReference type="InterPro" id="IPR052718">
    <property type="entry name" value="NmrA-type_oxidoreductase"/>
</dbReference>
<organism evidence="2 3">
    <name type="scientific">Pseudomonas putida</name>
    <name type="common">Arthrobacter siderocapsulatus</name>
    <dbReference type="NCBI Taxonomy" id="303"/>
    <lineage>
        <taxon>Bacteria</taxon>
        <taxon>Pseudomonadati</taxon>
        <taxon>Pseudomonadota</taxon>
        <taxon>Gammaproteobacteria</taxon>
        <taxon>Pseudomonadales</taxon>
        <taxon>Pseudomonadaceae</taxon>
        <taxon>Pseudomonas</taxon>
    </lineage>
</organism>
<evidence type="ECO:0000313" key="3">
    <source>
        <dbReference type="Proteomes" id="UP000218731"/>
    </source>
</evidence>
<protein>
    <submittedName>
        <fullName evidence="2">Putative nucleoside-diphosphate sugar epimerase</fullName>
    </submittedName>
</protein>
<dbReference type="Gene3D" id="3.40.50.720">
    <property type="entry name" value="NAD(P)-binding Rossmann-like Domain"/>
    <property type="match status" value="1"/>
</dbReference>
<dbReference type="PANTHER" id="PTHR47129:SF1">
    <property type="entry name" value="NMRA-LIKE DOMAIN-CONTAINING PROTEIN"/>
    <property type="match status" value="1"/>
</dbReference>
<dbReference type="InterPro" id="IPR016040">
    <property type="entry name" value="NAD(P)-bd_dom"/>
</dbReference>
<dbReference type="SUPFAM" id="SSF51735">
    <property type="entry name" value="NAD(P)-binding Rossmann-fold domains"/>
    <property type="match status" value="1"/>
</dbReference>
<reference evidence="2 3" key="1">
    <citation type="submission" date="2015-11" db="EMBL/GenBank/DDBJ databases">
        <title>Complete genome sequencing of a biphenyl-degrading bacterium, Pseudomonas putida KF715 (=NBRC110667).</title>
        <authorList>
            <person name="Suenaga H."/>
            <person name="Fujihara N."/>
            <person name="Watanabe T."/>
            <person name="Hirose J."/>
            <person name="Kimura N."/>
            <person name="Yamazoe A."/>
            <person name="Hosoyama A."/>
            <person name="Shimodaira J."/>
            <person name="Furukawa K."/>
        </authorList>
    </citation>
    <scope>NUCLEOTIDE SEQUENCE [LARGE SCALE GENOMIC DNA]</scope>
    <source>
        <strain evidence="2 3">KF715</strain>
    </source>
</reference>
<dbReference type="InterPro" id="IPR036291">
    <property type="entry name" value="NAD(P)-bd_dom_sf"/>
</dbReference>
<dbReference type="Proteomes" id="UP000218731">
    <property type="component" value="Chromosome 1"/>
</dbReference>
<sequence>MTILITGASGIFGRAAVEGLLQHMPASEIIAMTRQPVKLADLAQRGVQVRYGDFDDAASITQAAAGADKMLLISASKVGKRIPQHRNAINGAVAAGIKHIVYTSYVGKMPNPSLAVSDHRATEELLRESGVIWTVLRNTQYSDAVVEAQSPAALKSGQWISSSGDGRMAQVTRRDCVDSAVAVLTSEGHRNTVYEITGPELLTFREISQMIAELAGRPIEYIAVDDEGMYAFFDSLGIPRSADSEGVVNGFPWCSDDMTSVERALRLGCMEVISDHVKLLTGREPQSLRSFATERQDDLRNA</sequence>
<dbReference type="AlphaFoldDB" id="A0A1L7NF61"/>
<evidence type="ECO:0000259" key="1">
    <source>
        <dbReference type="Pfam" id="PF13460"/>
    </source>
</evidence>
<dbReference type="Gene3D" id="3.90.25.10">
    <property type="entry name" value="UDP-galactose 4-epimerase, domain 1"/>
    <property type="match status" value="1"/>
</dbReference>
<dbReference type="EMBL" id="AP015029">
    <property type="protein sequence ID" value="BAW24119.1"/>
    <property type="molecule type" value="Genomic_DNA"/>
</dbReference>
<dbReference type="RefSeq" id="WP_096426406.1">
    <property type="nucleotide sequence ID" value="NZ_AP015029.1"/>
</dbReference>